<dbReference type="RefSeq" id="WP_087457171.1">
    <property type="nucleotide sequence ID" value="NZ_CP021434.1"/>
</dbReference>
<evidence type="ECO:0000259" key="6">
    <source>
        <dbReference type="Pfam" id="PF08281"/>
    </source>
</evidence>
<dbReference type="KEGG" id="tum:CBW65_12750"/>
<keyword evidence="8" id="KW-1185">Reference proteome</keyword>
<dbReference type="CDD" id="cd06171">
    <property type="entry name" value="Sigma70_r4"/>
    <property type="match status" value="1"/>
</dbReference>
<evidence type="ECO:0000259" key="5">
    <source>
        <dbReference type="Pfam" id="PF04542"/>
    </source>
</evidence>
<dbReference type="InterPro" id="IPR007627">
    <property type="entry name" value="RNA_pol_sigma70_r2"/>
</dbReference>
<dbReference type="NCBIfam" id="TIGR02937">
    <property type="entry name" value="sigma70-ECF"/>
    <property type="match status" value="1"/>
</dbReference>
<keyword evidence="4" id="KW-0804">Transcription</keyword>
<evidence type="ECO:0000256" key="2">
    <source>
        <dbReference type="ARBA" id="ARBA00023015"/>
    </source>
</evidence>
<dbReference type="InterPro" id="IPR013324">
    <property type="entry name" value="RNA_pol_sigma_r3/r4-like"/>
</dbReference>
<dbReference type="SUPFAM" id="SSF88946">
    <property type="entry name" value="Sigma2 domain of RNA polymerase sigma factors"/>
    <property type="match status" value="1"/>
</dbReference>
<dbReference type="EMBL" id="CP021434">
    <property type="protein sequence ID" value="ARU61801.1"/>
    <property type="molecule type" value="Genomic_DNA"/>
</dbReference>
<dbReference type="InterPro" id="IPR013249">
    <property type="entry name" value="RNA_pol_sigma70_r4_t2"/>
</dbReference>
<dbReference type="AlphaFoldDB" id="A0A1Y0IMQ7"/>
<feature type="domain" description="RNA polymerase sigma-70 region 2" evidence="5">
    <location>
        <begin position="9"/>
        <end position="74"/>
    </location>
</feature>
<protein>
    <submittedName>
        <fullName evidence="7">RNA polymerase subunit sigma-70</fullName>
    </submittedName>
</protein>
<sequence>MEEEIQEIYRLHFEDVYHFLLYFTGNQNDAEDLTQEVFLRLIKSLRTFDHRSTLKTWILSVAKHIALDHYRKKRLISWFPDRLLNRLQAQDGLPEELLSGKEERQELMQAITMLKPAYRSVIILRAIKELSIKETAEILDCKESKVKVDYHRALKLLQQTLSVTPEGGLHCVPE</sequence>
<proteinExistence type="inferred from homology"/>
<evidence type="ECO:0000313" key="8">
    <source>
        <dbReference type="Proteomes" id="UP000195437"/>
    </source>
</evidence>
<dbReference type="Gene3D" id="1.10.1740.10">
    <property type="match status" value="1"/>
</dbReference>
<dbReference type="GO" id="GO:0016987">
    <property type="term" value="F:sigma factor activity"/>
    <property type="evidence" value="ECO:0007669"/>
    <property type="project" value="UniProtKB-KW"/>
</dbReference>
<evidence type="ECO:0000256" key="4">
    <source>
        <dbReference type="ARBA" id="ARBA00023163"/>
    </source>
</evidence>
<feature type="domain" description="RNA polymerase sigma factor 70 region 4 type 2" evidence="6">
    <location>
        <begin position="104"/>
        <end position="157"/>
    </location>
</feature>
<name>A0A1Y0IMQ7_9BACL</name>
<dbReference type="GO" id="GO:0006352">
    <property type="term" value="P:DNA-templated transcription initiation"/>
    <property type="evidence" value="ECO:0007669"/>
    <property type="project" value="InterPro"/>
</dbReference>
<dbReference type="PANTHER" id="PTHR43133:SF60">
    <property type="entry name" value="RNA POLYMERASE SIGMA FACTOR SIGV"/>
    <property type="match status" value="1"/>
</dbReference>
<dbReference type="GO" id="GO:0003677">
    <property type="term" value="F:DNA binding"/>
    <property type="evidence" value="ECO:0007669"/>
    <property type="project" value="InterPro"/>
</dbReference>
<evidence type="ECO:0000256" key="1">
    <source>
        <dbReference type="ARBA" id="ARBA00010641"/>
    </source>
</evidence>
<comment type="similarity">
    <text evidence="1">Belongs to the sigma-70 factor family. ECF subfamily.</text>
</comment>
<keyword evidence="2" id="KW-0805">Transcription regulation</keyword>
<evidence type="ECO:0000256" key="3">
    <source>
        <dbReference type="ARBA" id="ARBA00023082"/>
    </source>
</evidence>
<accession>A0A1Y0IMQ7</accession>
<dbReference type="InterPro" id="IPR013325">
    <property type="entry name" value="RNA_pol_sigma_r2"/>
</dbReference>
<dbReference type="Pfam" id="PF04542">
    <property type="entry name" value="Sigma70_r2"/>
    <property type="match status" value="1"/>
</dbReference>
<dbReference type="InterPro" id="IPR039425">
    <property type="entry name" value="RNA_pol_sigma-70-like"/>
</dbReference>
<organism evidence="7 8">
    <name type="scientific">Tumebacillus avium</name>
    <dbReference type="NCBI Taxonomy" id="1903704"/>
    <lineage>
        <taxon>Bacteria</taxon>
        <taxon>Bacillati</taxon>
        <taxon>Bacillota</taxon>
        <taxon>Bacilli</taxon>
        <taxon>Bacillales</taxon>
        <taxon>Alicyclobacillaceae</taxon>
        <taxon>Tumebacillus</taxon>
    </lineage>
</organism>
<dbReference type="InterPro" id="IPR014284">
    <property type="entry name" value="RNA_pol_sigma-70_dom"/>
</dbReference>
<dbReference type="SUPFAM" id="SSF88659">
    <property type="entry name" value="Sigma3 and sigma4 domains of RNA polymerase sigma factors"/>
    <property type="match status" value="1"/>
</dbReference>
<dbReference type="Pfam" id="PF08281">
    <property type="entry name" value="Sigma70_r4_2"/>
    <property type="match status" value="1"/>
</dbReference>
<keyword evidence="3" id="KW-0731">Sigma factor</keyword>
<dbReference type="OrthoDB" id="2381110at2"/>
<reference evidence="8" key="1">
    <citation type="submission" date="2017-05" db="EMBL/GenBank/DDBJ databases">
        <authorList>
            <person name="Sung H."/>
        </authorList>
    </citation>
    <scope>NUCLEOTIDE SEQUENCE [LARGE SCALE GENOMIC DNA]</scope>
    <source>
        <strain evidence="8">AR23208</strain>
    </source>
</reference>
<dbReference type="InterPro" id="IPR036388">
    <property type="entry name" value="WH-like_DNA-bd_sf"/>
</dbReference>
<dbReference type="Gene3D" id="1.10.10.10">
    <property type="entry name" value="Winged helix-like DNA-binding domain superfamily/Winged helix DNA-binding domain"/>
    <property type="match status" value="1"/>
</dbReference>
<gene>
    <name evidence="7" type="ORF">CBW65_12750</name>
</gene>
<evidence type="ECO:0000313" key="7">
    <source>
        <dbReference type="EMBL" id="ARU61801.1"/>
    </source>
</evidence>
<dbReference type="PANTHER" id="PTHR43133">
    <property type="entry name" value="RNA POLYMERASE ECF-TYPE SIGMA FACTO"/>
    <property type="match status" value="1"/>
</dbReference>
<dbReference type="Proteomes" id="UP000195437">
    <property type="component" value="Chromosome"/>
</dbReference>